<comment type="caution">
    <text evidence="2">The sequence shown here is derived from an EMBL/GenBank/DDBJ whole genome shotgun (WGS) entry which is preliminary data.</text>
</comment>
<dbReference type="AlphaFoldDB" id="A0A1R3I3G9"/>
<feature type="compositionally biased region" description="Basic and acidic residues" evidence="1">
    <location>
        <begin position="55"/>
        <end position="66"/>
    </location>
</feature>
<accession>A0A1R3I3G9</accession>
<evidence type="ECO:0000256" key="1">
    <source>
        <dbReference type="SAM" id="MobiDB-lite"/>
    </source>
</evidence>
<evidence type="ECO:0000313" key="3">
    <source>
        <dbReference type="Proteomes" id="UP000187203"/>
    </source>
</evidence>
<feature type="region of interest" description="Disordered" evidence="1">
    <location>
        <begin position="24"/>
        <end position="73"/>
    </location>
</feature>
<evidence type="ECO:0000313" key="2">
    <source>
        <dbReference type="EMBL" id="OMO77145.1"/>
    </source>
</evidence>
<name>A0A1R3I3G9_9ROSI</name>
<keyword evidence="3" id="KW-1185">Reference proteome</keyword>
<dbReference type="EMBL" id="AWUE01018994">
    <property type="protein sequence ID" value="OMO77145.1"/>
    <property type="molecule type" value="Genomic_DNA"/>
</dbReference>
<sequence>MRQQRILLPIDKGIQGYPQQVASLEGPVETGNPKKRQSRLFPRPTFSLNGATRPTRGDGSGDRLEDPCQIVYN</sequence>
<gene>
    <name evidence="2" type="ORF">COLO4_25312</name>
</gene>
<proteinExistence type="predicted"/>
<organism evidence="2 3">
    <name type="scientific">Corchorus olitorius</name>
    <dbReference type="NCBI Taxonomy" id="93759"/>
    <lineage>
        <taxon>Eukaryota</taxon>
        <taxon>Viridiplantae</taxon>
        <taxon>Streptophyta</taxon>
        <taxon>Embryophyta</taxon>
        <taxon>Tracheophyta</taxon>
        <taxon>Spermatophyta</taxon>
        <taxon>Magnoliopsida</taxon>
        <taxon>eudicotyledons</taxon>
        <taxon>Gunneridae</taxon>
        <taxon>Pentapetalae</taxon>
        <taxon>rosids</taxon>
        <taxon>malvids</taxon>
        <taxon>Malvales</taxon>
        <taxon>Malvaceae</taxon>
        <taxon>Grewioideae</taxon>
        <taxon>Apeibeae</taxon>
        <taxon>Corchorus</taxon>
    </lineage>
</organism>
<protein>
    <submittedName>
        <fullName evidence="2">Uncharacterized protein</fullName>
    </submittedName>
</protein>
<reference evidence="3" key="1">
    <citation type="submission" date="2013-09" db="EMBL/GenBank/DDBJ databases">
        <title>Corchorus olitorius genome sequencing.</title>
        <authorList>
            <person name="Alam M."/>
            <person name="Haque M.S."/>
            <person name="Islam M.S."/>
            <person name="Emdad E.M."/>
            <person name="Islam M.M."/>
            <person name="Ahmed B."/>
            <person name="Halim A."/>
            <person name="Hossen Q.M.M."/>
            <person name="Hossain M.Z."/>
            <person name="Ahmed R."/>
            <person name="Khan M.M."/>
            <person name="Islam R."/>
            <person name="Rashid M.M."/>
            <person name="Khan S.A."/>
            <person name="Rahman M.S."/>
            <person name="Alam M."/>
            <person name="Yahiya A.S."/>
            <person name="Khan M.S."/>
            <person name="Azam M.S."/>
            <person name="Haque T."/>
            <person name="Lashkar M.Z.H."/>
            <person name="Akhand A.I."/>
            <person name="Morshed G."/>
            <person name="Roy S."/>
            <person name="Uddin K.S."/>
            <person name="Rabeya T."/>
            <person name="Hossain A.S."/>
            <person name="Chowdhury A."/>
            <person name="Snigdha A.R."/>
            <person name="Mortoza M.S."/>
            <person name="Matin S.A."/>
            <person name="Hoque S.M.E."/>
            <person name="Islam M.K."/>
            <person name="Roy D.K."/>
            <person name="Haider R."/>
            <person name="Moosa M.M."/>
            <person name="Elias S.M."/>
            <person name="Hasan A.M."/>
            <person name="Jahan S."/>
            <person name="Shafiuddin M."/>
            <person name="Mahmood N."/>
            <person name="Shommy N.S."/>
        </authorList>
    </citation>
    <scope>NUCLEOTIDE SEQUENCE [LARGE SCALE GENOMIC DNA]</scope>
    <source>
        <strain evidence="3">cv. O-4</strain>
    </source>
</reference>
<dbReference type="Proteomes" id="UP000187203">
    <property type="component" value="Unassembled WGS sequence"/>
</dbReference>